<sequence length="166" mass="19361">MAPKSDELAVITNTHRDSLERLRATLQQEARLTGETQPCVQLLQQMADNLRTAVHGLTRTESTIRDAFEEEHVRLSRREDVLRQADEKMQHQQEELEKFKRQVCTTLVKLEVHLKEQSKLAAEDRALVKQEQLRLSREQVTLEEERRSLVDQAGRERAELQQTVIL</sequence>
<feature type="coiled-coil region" evidence="1">
    <location>
        <begin position="75"/>
        <end position="102"/>
    </location>
</feature>
<dbReference type="GO" id="GO:0005814">
    <property type="term" value="C:centriole"/>
    <property type="evidence" value="ECO:0007669"/>
    <property type="project" value="TreeGrafter"/>
</dbReference>
<protein>
    <recommendedName>
        <fullName evidence="2">Fas-binding factor 1 C-terminal domain-containing protein</fullName>
    </recommendedName>
</protein>
<keyword evidence="4" id="KW-1185">Reference proteome</keyword>
<organism evidence="3 4">
    <name type="scientific">Protopolystoma xenopodis</name>
    <dbReference type="NCBI Taxonomy" id="117903"/>
    <lineage>
        <taxon>Eukaryota</taxon>
        <taxon>Metazoa</taxon>
        <taxon>Spiralia</taxon>
        <taxon>Lophotrochozoa</taxon>
        <taxon>Platyhelminthes</taxon>
        <taxon>Monogenea</taxon>
        <taxon>Polyopisthocotylea</taxon>
        <taxon>Polystomatidea</taxon>
        <taxon>Polystomatidae</taxon>
        <taxon>Protopolystoma</taxon>
    </lineage>
</organism>
<dbReference type="GO" id="GO:0090162">
    <property type="term" value="P:establishment of epithelial cell polarity"/>
    <property type="evidence" value="ECO:0007669"/>
    <property type="project" value="InterPro"/>
</dbReference>
<evidence type="ECO:0000313" key="4">
    <source>
        <dbReference type="Proteomes" id="UP000784294"/>
    </source>
</evidence>
<dbReference type="PANTHER" id="PTHR33689:SF1">
    <property type="entry name" value="FAS-BINDING FACTOR 1"/>
    <property type="match status" value="1"/>
</dbReference>
<keyword evidence="1" id="KW-0175">Coiled coil</keyword>
<dbReference type="EMBL" id="CAAALY010251561">
    <property type="protein sequence ID" value="VEL36166.1"/>
    <property type="molecule type" value="Genomic_DNA"/>
</dbReference>
<dbReference type="OrthoDB" id="8195456at2759"/>
<accession>A0A3S5CTQ9</accession>
<name>A0A3S5CTQ9_9PLAT</name>
<dbReference type="InterPro" id="IPR033561">
    <property type="entry name" value="FBF1"/>
</dbReference>
<evidence type="ECO:0000313" key="3">
    <source>
        <dbReference type="EMBL" id="VEL36166.1"/>
    </source>
</evidence>
<evidence type="ECO:0000256" key="1">
    <source>
        <dbReference type="SAM" id="Coils"/>
    </source>
</evidence>
<dbReference type="GO" id="GO:0036064">
    <property type="term" value="C:ciliary basal body"/>
    <property type="evidence" value="ECO:0007669"/>
    <property type="project" value="TreeGrafter"/>
</dbReference>
<gene>
    <name evidence="3" type="ORF">PXEA_LOCUS29606</name>
</gene>
<dbReference type="AlphaFoldDB" id="A0A3S5CTQ9"/>
<proteinExistence type="predicted"/>
<dbReference type="GO" id="GO:0060271">
    <property type="term" value="P:cilium assembly"/>
    <property type="evidence" value="ECO:0007669"/>
    <property type="project" value="InterPro"/>
</dbReference>
<dbReference type="Pfam" id="PF21007">
    <property type="entry name" value="FBF1"/>
    <property type="match status" value="1"/>
</dbReference>
<feature type="domain" description="Fas-binding factor 1 C-terminal" evidence="2">
    <location>
        <begin position="7"/>
        <end position="163"/>
    </location>
</feature>
<comment type="caution">
    <text evidence="3">The sequence shown here is derived from an EMBL/GenBank/DDBJ whole genome shotgun (WGS) entry which is preliminary data.</text>
</comment>
<dbReference type="GO" id="GO:0097539">
    <property type="term" value="C:ciliary transition fiber"/>
    <property type="evidence" value="ECO:0007669"/>
    <property type="project" value="InterPro"/>
</dbReference>
<evidence type="ECO:0000259" key="2">
    <source>
        <dbReference type="Pfam" id="PF21007"/>
    </source>
</evidence>
<dbReference type="InterPro" id="IPR049390">
    <property type="entry name" value="FBF1_C"/>
</dbReference>
<dbReference type="Proteomes" id="UP000784294">
    <property type="component" value="Unassembled WGS sequence"/>
</dbReference>
<reference evidence="3" key="1">
    <citation type="submission" date="2018-11" db="EMBL/GenBank/DDBJ databases">
        <authorList>
            <consortium name="Pathogen Informatics"/>
        </authorList>
    </citation>
    <scope>NUCLEOTIDE SEQUENCE</scope>
</reference>
<dbReference type="PANTHER" id="PTHR33689">
    <property type="entry name" value="FAS-BINDING FACTOR 1"/>
    <property type="match status" value="1"/>
</dbReference>